<protein>
    <submittedName>
        <fullName evidence="2">Putative conserved secreted protein</fullName>
    </submittedName>
</protein>
<evidence type="ECO:0000256" key="1">
    <source>
        <dbReference type="SAM" id="SignalP"/>
    </source>
</evidence>
<dbReference type="Gene3D" id="3.15.10.50">
    <property type="match status" value="1"/>
</dbReference>
<dbReference type="AlphaFoldDB" id="A0A6B0V371"/>
<dbReference type="InterPro" id="IPR038602">
    <property type="entry name" value="Mite_allergen_7_sf"/>
</dbReference>
<accession>A0A6B0V371</accession>
<dbReference type="Pfam" id="PF16984">
    <property type="entry name" value="Grp7_allergen"/>
    <property type="match status" value="1"/>
</dbReference>
<feature type="signal peptide" evidence="1">
    <location>
        <begin position="1"/>
        <end position="17"/>
    </location>
</feature>
<feature type="chain" id="PRO_5025669249" evidence="1">
    <location>
        <begin position="18"/>
        <end position="227"/>
    </location>
</feature>
<proteinExistence type="predicted"/>
<keyword evidence="1" id="KW-0732">Signal</keyword>
<evidence type="ECO:0000313" key="2">
    <source>
        <dbReference type="EMBL" id="MXU96733.1"/>
    </source>
</evidence>
<dbReference type="EMBL" id="GIFC01014650">
    <property type="protein sequence ID" value="MXU96733.1"/>
    <property type="molecule type" value="Transcribed_RNA"/>
</dbReference>
<sequence length="227" mass="24953">MWKVLAVFYALCSAVIAEDNNSCKNVTSSEVQEKLFNTFTNTLFDKVLSSVAKSRTIDRVSLPNIVHNFTSKVIVKISAQVSLYRGILEGLSSLTRTGNCRFEVGECGIDIKADLGAGPLNSSFVGLVRVMGFGQAVTVDVNVQDLRILLGLAQTPGSQLELTEFKVQQLRGVTVAMHGLKLLSKVFNKLLAELTNLFEVQIKDAIEKKIREGVAVQIRKLNNITFF</sequence>
<reference evidence="2" key="1">
    <citation type="submission" date="2019-12" db="EMBL/GenBank/DDBJ databases">
        <title>An insight into the sialome of adult female Ixodes ricinus ticks feeding for 6 days.</title>
        <authorList>
            <person name="Perner J."/>
            <person name="Ribeiro J.M.C."/>
        </authorList>
    </citation>
    <scope>NUCLEOTIDE SEQUENCE</scope>
    <source>
        <strain evidence="2">Semi-engorged</strain>
        <tissue evidence="2">Salivary glands</tissue>
    </source>
</reference>
<organism evidence="2">
    <name type="scientific">Ixodes ricinus</name>
    <name type="common">Common tick</name>
    <name type="synonym">Acarus ricinus</name>
    <dbReference type="NCBI Taxonomy" id="34613"/>
    <lineage>
        <taxon>Eukaryota</taxon>
        <taxon>Metazoa</taxon>
        <taxon>Ecdysozoa</taxon>
        <taxon>Arthropoda</taxon>
        <taxon>Chelicerata</taxon>
        <taxon>Arachnida</taxon>
        <taxon>Acari</taxon>
        <taxon>Parasitiformes</taxon>
        <taxon>Ixodida</taxon>
        <taxon>Ixodoidea</taxon>
        <taxon>Ixodidae</taxon>
        <taxon>Ixodinae</taxon>
        <taxon>Ixodes</taxon>
    </lineage>
</organism>
<dbReference type="InterPro" id="IPR020234">
    <property type="entry name" value="Mite_allergen_group-7"/>
</dbReference>
<name>A0A6B0V371_IXORI</name>